<evidence type="ECO:0000256" key="5">
    <source>
        <dbReference type="ARBA" id="ARBA00017058"/>
    </source>
</evidence>
<dbReference type="InterPro" id="IPR008948">
    <property type="entry name" value="L-Aspartase-like"/>
</dbReference>
<evidence type="ECO:0000259" key="14">
    <source>
        <dbReference type="Pfam" id="PF00206"/>
    </source>
</evidence>
<dbReference type="GO" id="GO:0005829">
    <property type="term" value="C:cytosol"/>
    <property type="evidence" value="ECO:0007669"/>
    <property type="project" value="TreeGrafter"/>
</dbReference>
<dbReference type="Pfam" id="PF08328">
    <property type="entry name" value="ASL_C"/>
    <property type="match status" value="1"/>
</dbReference>
<protein>
    <recommendedName>
        <fullName evidence="5 12">Adenylosuccinate lyase</fullName>
        <shortName evidence="13">ASL</shortName>
        <ecNumber evidence="4 12">4.3.2.2</ecNumber>
    </recommendedName>
    <alternativeName>
        <fullName evidence="10 13">Adenylosuccinase</fullName>
    </alternativeName>
</protein>
<dbReference type="SUPFAM" id="SSF48557">
    <property type="entry name" value="L-aspartase-like"/>
    <property type="match status" value="1"/>
</dbReference>
<dbReference type="Gene3D" id="1.10.40.30">
    <property type="entry name" value="Fumarase/aspartase (C-terminal domain)"/>
    <property type="match status" value="1"/>
</dbReference>
<comment type="similarity">
    <text evidence="3 13">Belongs to the lyase 1 family. Adenylosuccinate lyase subfamily.</text>
</comment>
<dbReference type="PRINTS" id="PR00149">
    <property type="entry name" value="FUMRATELYASE"/>
</dbReference>
<dbReference type="GeneID" id="303166969"/>
<keyword evidence="18" id="KW-1185">Reference proteome</keyword>
<feature type="domain" description="Fumarate lyase N-terminal" evidence="14">
    <location>
        <begin position="14"/>
        <end position="311"/>
    </location>
</feature>
<dbReference type="NCBIfam" id="TIGR00928">
    <property type="entry name" value="purB"/>
    <property type="match status" value="1"/>
</dbReference>
<dbReference type="Gene3D" id="1.10.275.10">
    <property type="entry name" value="Fumarase/aspartase (N-terminal domain)"/>
    <property type="match status" value="1"/>
</dbReference>
<dbReference type="Gene3D" id="1.20.200.10">
    <property type="entry name" value="Fumarase/aspartase (Central domain)"/>
    <property type="match status" value="1"/>
</dbReference>
<evidence type="ECO:0000256" key="13">
    <source>
        <dbReference type="RuleBase" id="RU361172"/>
    </source>
</evidence>
<dbReference type="AlphaFoldDB" id="A0AAJ2VQR1"/>
<evidence type="ECO:0000256" key="9">
    <source>
        <dbReference type="ARBA" id="ARBA00025012"/>
    </source>
</evidence>
<dbReference type="PROSITE" id="PS00163">
    <property type="entry name" value="FUMARATE_LYASES"/>
    <property type="match status" value="1"/>
</dbReference>
<evidence type="ECO:0000313" key="19">
    <source>
        <dbReference type="Proteomes" id="UP001276761"/>
    </source>
</evidence>
<evidence type="ECO:0000256" key="3">
    <source>
        <dbReference type="ARBA" id="ARBA00008273"/>
    </source>
</evidence>
<accession>A0AAJ2VQR1</accession>
<gene>
    <name evidence="16" type="primary">purB</name>
    <name evidence="17" type="ORF">CK497_01020</name>
    <name evidence="16" type="ORF">SIL78_15700</name>
</gene>
<dbReference type="NCBIfam" id="NF006764">
    <property type="entry name" value="PRK09285.1"/>
    <property type="match status" value="1"/>
</dbReference>
<evidence type="ECO:0000313" key="18">
    <source>
        <dbReference type="Proteomes" id="UP000218675"/>
    </source>
</evidence>
<comment type="pathway">
    <text evidence="2 13">Purine metabolism; AMP biosynthesis via de novo pathway; AMP from IMP: step 2/2.</text>
</comment>
<reference evidence="16" key="2">
    <citation type="submission" date="2023-11" db="EMBL/GenBank/DDBJ databases">
        <title>MicrobeMod: A computational toolkit for identifying prokaryotic methylation and restriction-modification with nanopore sequencing.</title>
        <authorList>
            <person name="Crits-Christoph A."/>
            <person name="Kang S.C."/>
            <person name="Lee H."/>
            <person name="Ostrov N."/>
        </authorList>
    </citation>
    <scope>NUCLEOTIDE SEQUENCE</scope>
    <source>
        <strain evidence="16">ATCC BAA-953</strain>
    </source>
</reference>
<keyword evidence="7 13" id="KW-0456">Lyase</keyword>
<dbReference type="CDD" id="cd01598">
    <property type="entry name" value="PurB"/>
    <property type="match status" value="1"/>
</dbReference>
<reference evidence="17 18" key="1">
    <citation type="submission" date="2017-08" db="EMBL/GenBank/DDBJ databases">
        <title>Halomonas binhaiensis sp. nov., isolated from saline alkaline soil.</title>
        <authorList>
            <person name="Wang D."/>
            <person name="Zhang G."/>
        </authorList>
    </citation>
    <scope>NUCLEOTIDE SEQUENCE [LARGE SCALE GENOMIC DNA]</scope>
    <source>
        <strain evidence="17 18">WN018</strain>
    </source>
</reference>
<dbReference type="FunFam" id="1.10.40.30:FF:000004">
    <property type="entry name" value="Adenylosuccinate lyase"/>
    <property type="match status" value="1"/>
</dbReference>
<dbReference type="InterPro" id="IPR024083">
    <property type="entry name" value="Fumarase/histidase_N"/>
</dbReference>
<evidence type="ECO:0000256" key="8">
    <source>
        <dbReference type="ARBA" id="ARBA00024477"/>
    </source>
</evidence>
<dbReference type="FunFam" id="1.10.275.10:FF:000003">
    <property type="entry name" value="Adenylosuccinate lyase"/>
    <property type="match status" value="1"/>
</dbReference>
<feature type="domain" description="Adenylosuccinate lyase PurB C-terminal" evidence="15">
    <location>
        <begin position="330"/>
        <end position="444"/>
    </location>
</feature>
<comment type="catalytic activity">
    <reaction evidence="8">
        <text>(2S)-2-[5-amino-1-(5-phospho-beta-D-ribosyl)imidazole-4-carboxamido]succinate = 5-amino-1-(5-phospho-beta-D-ribosyl)imidazole-4-carboxamide + fumarate</text>
        <dbReference type="Rhea" id="RHEA:23920"/>
        <dbReference type="ChEBI" id="CHEBI:29806"/>
        <dbReference type="ChEBI" id="CHEBI:58443"/>
        <dbReference type="ChEBI" id="CHEBI:58475"/>
        <dbReference type="EC" id="4.3.2.2"/>
    </reaction>
    <physiologicalReaction direction="left-to-right" evidence="8">
        <dbReference type="Rhea" id="RHEA:23921"/>
    </physiologicalReaction>
</comment>
<comment type="function">
    <text evidence="9">Catalyzes two reactions in de novo purine nucleotide biosynthesis. Catalyzes the breakdown of 5-aminoimidazole- (N-succinylocarboxamide) ribotide (SAICAR or 2-[5-amino-1-(5-phospho-beta-D-ribosyl)imidazole-4-carboxamido]succinate) to 5-aminoimidazole-4-carboxamide ribotide (AICAR or 5-amino-1-(5-phospho-beta-D-ribosyl)imidazole-4-carboxamide) and fumarate, and of adenylosuccinate (ADS or N(6)-(1,2-dicarboxyethyl)-AMP) to adenosine monophosphate (AMP) and fumarate.</text>
</comment>
<keyword evidence="6 13" id="KW-0658">Purine biosynthesis</keyword>
<dbReference type="Proteomes" id="UP000218675">
    <property type="component" value="Unassembled WGS sequence"/>
</dbReference>
<evidence type="ECO:0000259" key="15">
    <source>
        <dbReference type="Pfam" id="PF08328"/>
    </source>
</evidence>
<dbReference type="InterPro" id="IPR047136">
    <property type="entry name" value="PurB_bact"/>
</dbReference>
<dbReference type="EMBL" id="NSKA01000001">
    <property type="protein sequence ID" value="PAU73217.1"/>
    <property type="molecule type" value="Genomic_DNA"/>
</dbReference>
<evidence type="ECO:0000256" key="7">
    <source>
        <dbReference type="ARBA" id="ARBA00023239"/>
    </source>
</evidence>
<comment type="catalytic activity">
    <reaction evidence="11">
        <text>N(6)-(1,2-dicarboxyethyl)-AMP = fumarate + AMP</text>
        <dbReference type="Rhea" id="RHEA:16853"/>
        <dbReference type="ChEBI" id="CHEBI:29806"/>
        <dbReference type="ChEBI" id="CHEBI:57567"/>
        <dbReference type="ChEBI" id="CHEBI:456215"/>
        <dbReference type="EC" id="4.3.2.2"/>
    </reaction>
    <physiologicalReaction direction="left-to-right" evidence="11">
        <dbReference type="Rhea" id="RHEA:16854"/>
    </physiologicalReaction>
</comment>
<evidence type="ECO:0000256" key="10">
    <source>
        <dbReference type="ARBA" id="ARBA00030717"/>
    </source>
</evidence>
<proteinExistence type="inferred from homology"/>
<evidence type="ECO:0000256" key="4">
    <source>
        <dbReference type="ARBA" id="ARBA00012339"/>
    </source>
</evidence>
<dbReference type="EC" id="4.3.2.2" evidence="4 12"/>
<dbReference type="RefSeq" id="WP_095602361.1">
    <property type="nucleotide sequence ID" value="NZ_JABASV010000001.1"/>
</dbReference>
<evidence type="ECO:0000256" key="6">
    <source>
        <dbReference type="ARBA" id="ARBA00022755"/>
    </source>
</evidence>
<evidence type="ECO:0000256" key="12">
    <source>
        <dbReference type="NCBIfam" id="TIGR00928"/>
    </source>
</evidence>
<evidence type="ECO:0000313" key="16">
    <source>
        <dbReference type="EMBL" id="MDX5979003.1"/>
    </source>
</evidence>
<dbReference type="InterPro" id="IPR020557">
    <property type="entry name" value="Fumarate_lyase_CS"/>
</dbReference>
<dbReference type="InterPro" id="IPR004769">
    <property type="entry name" value="Pur_lyase"/>
</dbReference>
<comment type="pathway">
    <text evidence="1 13">Purine metabolism; IMP biosynthesis via de novo pathway; 5-amino-1-(5-phospho-D-ribosyl)imidazole-4-carboxamide from 5-amino-1-(5-phospho-D-ribosyl)imidazole-4-carboxylate: step 2/2.</text>
</comment>
<dbReference type="Proteomes" id="UP001276761">
    <property type="component" value="Unassembled WGS sequence"/>
</dbReference>
<dbReference type="GO" id="GO:0004018">
    <property type="term" value="F:N6-(1,2-dicarboxyethyl)AMP AMP-lyase (fumarate-forming) activity"/>
    <property type="evidence" value="ECO:0007669"/>
    <property type="project" value="UniProtKB-UniRule"/>
</dbReference>
<evidence type="ECO:0000256" key="11">
    <source>
        <dbReference type="ARBA" id="ARBA00049115"/>
    </source>
</evidence>
<name>A0AAJ2VQR1_9GAMM</name>
<dbReference type="FunFam" id="1.20.200.10:FF:000004">
    <property type="entry name" value="Adenylosuccinate lyase"/>
    <property type="match status" value="1"/>
</dbReference>
<dbReference type="InterPro" id="IPR000362">
    <property type="entry name" value="Fumarate_lyase_fam"/>
</dbReference>
<dbReference type="InterPro" id="IPR013539">
    <property type="entry name" value="PurB_C"/>
</dbReference>
<evidence type="ECO:0000313" key="17">
    <source>
        <dbReference type="EMBL" id="PAU73217.1"/>
    </source>
</evidence>
<dbReference type="Pfam" id="PF00206">
    <property type="entry name" value="Lyase_1"/>
    <property type="match status" value="1"/>
</dbReference>
<evidence type="ECO:0000256" key="2">
    <source>
        <dbReference type="ARBA" id="ARBA00004734"/>
    </source>
</evidence>
<dbReference type="InterPro" id="IPR022761">
    <property type="entry name" value="Fumarate_lyase_N"/>
</dbReference>
<dbReference type="GO" id="GO:0006188">
    <property type="term" value="P:IMP biosynthetic process"/>
    <property type="evidence" value="ECO:0007669"/>
    <property type="project" value="InterPro"/>
</dbReference>
<comment type="caution">
    <text evidence="16">The sequence shown here is derived from an EMBL/GenBank/DDBJ whole genome shotgun (WGS) entry which is preliminary data.</text>
</comment>
<dbReference type="PANTHER" id="PTHR43411:SF1">
    <property type="entry name" value="ADENYLOSUCCINATE LYASE"/>
    <property type="match status" value="1"/>
</dbReference>
<dbReference type="EMBL" id="JAWXXT010000001">
    <property type="protein sequence ID" value="MDX5979003.1"/>
    <property type="molecule type" value="Genomic_DNA"/>
</dbReference>
<evidence type="ECO:0000256" key="1">
    <source>
        <dbReference type="ARBA" id="ARBA00004706"/>
    </source>
</evidence>
<organism evidence="16 19">
    <name type="scientific">Vreelandella alkaliphila</name>
    <dbReference type="NCBI Taxonomy" id="272774"/>
    <lineage>
        <taxon>Bacteria</taxon>
        <taxon>Pseudomonadati</taxon>
        <taxon>Pseudomonadota</taxon>
        <taxon>Gammaproteobacteria</taxon>
        <taxon>Oceanospirillales</taxon>
        <taxon>Halomonadaceae</taxon>
        <taxon>Vreelandella</taxon>
    </lineage>
</organism>
<sequence length="461" mass="51364">MQLSALTALSPVDGRYGAKAAALREHFSEFGLIRARVIVEVRWLQRLADHSQIVEVPPLSVEATAFLEQLIRDFSVEDAERIKEIERTTNHDVKAVEYFLKEKIAGQPELNAVTEFIHFACTSEDINNLSYGVMLADGLKATLPTLHEVADEIAKLAIAHAAQPMLSRTHGQTASPTTLGKEMANVAYRLKRQLKQIERVEILGKINGAVGNYNAHLTTYPDIDWEANARTFVEGLGLSFNPYTTQIEPHDYIAELFDAVCRFNTILIDFDRDVWGYISLGYFKQRTVEGEIGSSTMPHKVNPIDFENSEGNLGLANAVLNHLAQKLPISRWQRDLTDSTVLRNLGVGLAYGLIGYHASLKGISKLEANPERLAEDLDNSWEVLAEPIQTVMRRYGIEKPYEKLKELTRGKRIDQAGFAAFIDTLELPEPVKNELKALSPASYIGNAKAQAEALNQRLAAL</sequence>
<dbReference type="PANTHER" id="PTHR43411">
    <property type="entry name" value="ADENYLOSUCCINATE LYASE"/>
    <property type="match status" value="1"/>
</dbReference>